<dbReference type="OrthoDB" id="7478642at2759"/>
<feature type="region of interest" description="Disordered" evidence="1">
    <location>
        <begin position="116"/>
        <end position="142"/>
    </location>
</feature>
<evidence type="ECO:0000256" key="1">
    <source>
        <dbReference type="SAM" id="MobiDB-lite"/>
    </source>
</evidence>
<accession>A0A9N8PZ29</accession>
<dbReference type="AlphaFoldDB" id="A0A9N8PZ29"/>
<reference evidence="2" key="1">
    <citation type="submission" date="2021-12" db="EMBL/GenBank/DDBJ databases">
        <authorList>
            <person name="King R."/>
        </authorList>
    </citation>
    <scope>NUCLEOTIDE SEQUENCE</scope>
</reference>
<protein>
    <submittedName>
        <fullName evidence="2">Uncharacterized protein</fullName>
    </submittedName>
</protein>
<feature type="region of interest" description="Disordered" evidence="1">
    <location>
        <begin position="159"/>
        <end position="194"/>
    </location>
</feature>
<feature type="compositionally biased region" description="Gly residues" evidence="1">
    <location>
        <begin position="175"/>
        <end position="187"/>
    </location>
</feature>
<evidence type="ECO:0000313" key="3">
    <source>
        <dbReference type="Proteomes" id="UP001154114"/>
    </source>
</evidence>
<name>A0A9N8PZ29_CHRIL</name>
<organism evidence="2 3">
    <name type="scientific">Chrysodeixis includens</name>
    <name type="common">Soybean looper</name>
    <name type="synonym">Pseudoplusia includens</name>
    <dbReference type="NCBI Taxonomy" id="689277"/>
    <lineage>
        <taxon>Eukaryota</taxon>
        <taxon>Metazoa</taxon>
        <taxon>Ecdysozoa</taxon>
        <taxon>Arthropoda</taxon>
        <taxon>Hexapoda</taxon>
        <taxon>Insecta</taxon>
        <taxon>Pterygota</taxon>
        <taxon>Neoptera</taxon>
        <taxon>Endopterygota</taxon>
        <taxon>Lepidoptera</taxon>
        <taxon>Glossata</taxon>
        <taxon>Ditrysia</taxon>
        <taxon>Noctuoidea</taxon>
        <taxon>Noctuidae</taxon>
        <taxon>Plusiinae</taxon>
        <taxon>Chrysodeixis</taxon>
    </lineage>
</organism>
<gene>
    <name evidence="2" type="ORF">CINC_LOCUS10370</name>
</gene>
<dbReference type="Proteomes" id="UP001154114">
    <property type="component" value="Chromosome 4"/>
</dbReference>
<evidence type="ECO:0000313" key="2">
    <source>
        <dbReference type="EMBL" id="CAD0196075.1"/>
    </source>
</evidence>
<keyword evidence="3" id="KW-1185">Reference proteome</keyword>
<proteinExistence type="predicted"/>
<dbReference type="EMBL" id="LR824007">
    <property type="protein sequence ID" value="CAD0196075.1"/>
    <property type="molecule type" value="Genomic_DNA"/>
</dbReference>
<sequence>MMTRPLQSGDTFTPLEMLPIAVKLLAKGQLITYKNGPRSCSYRLLTKTQKVPDINNRGRRTGKVGISLLDEIVERIIEHHVLKVKPENMRGLEQIETLEEYFNNIIMSQHRKTTPAYDPGLLESDYPDESSTSTEYDDQRKKLPAKLEDVSLLKDQLKGSAGGGACGCPNRITGRSGGGGAGCAGGGRGRRPPATSHYNSIQIHQQLNNIHLASDRFEPEGGGKRVKDDEQKISFEISEHVLFRTTNPRAHGRLYL</sequence>